<dbReference type="AlphaFoldDB" id="A0A9D4EMX3"/>
<organism evidence="2 3">
    <name type="scientific">Dreissena polymorpha</name>
    <name type="common">Zebra mussel</name>
    <name type="synonym">Mytilus polymorpha</name>
    <dbReference type="NCBI Taxonomy" id="45954"/>
    <lineage>
        <taxon>Eukaryota</taxon>
        <taxon>Metazoa</taxon>
        <taxon>Spiralia</taxon>
        <taxon>Lophotrochozoa</taxon>
        <taxon>Mollusca</taxon>
        <taxon>Bivalvia</taxon>
        <taxon>Autobranchia</taxon>
        <taxon>Heteroconchia</taxon>
        <taxon>Euheterodonta</taxon>
        <taxon>Imparidentia</taxon>
        <taxon>Neoheterodontei</taxon>
        <taxon>Myida</taxon>
        <taxon>Dreissenoidea</taxon>
        <taxon>Dreissenidae</taxon>
        <taxon>Dreissena</taxon>
    </lineage>
</organism>
<comment type="caution">
    <text evidence="2">The sequence shown here is derived from an EMBL/GenBank/DDBJ whole genome shotgun (WGS) entry which is preliminary data.</text>
</comment>
<evidence type="ECO:0000313" key="2">
    <source>
        <dbReference type="EMBL" id="KAH3780857.1"/>
    </source>
</evidence>
<feature type="region of interest" description="Disordered" evidence="1">
    <location>
        <begin position="1"/>
        <end position="60"/>
    </location>
</feature>
<name>A0A9D4EMX3_DREPO</name>
<accession>A0A9D4EMX3</accession>
<dbReference type="Proteomes" id="UP000828390">
    <property type="component" value="Unassembled WGS sequence"/>
</dbReference>
<protein>
    <submittedName>
        <fullName evidence="2">Uncharacterized protein</fullName>
    </submittedName>
</protein>
<evidence type="ECO:0000313" key="3">
    <source>
        <dbReference type="Proteomes" id="UP000828390"/>
    </source>
</evidence>
<sequence>MTSSNTPPSPTTPPPRTPHPQRQLHRHHGPHIPTSPTTPPPRTPHPQRTLTPPTHVSATNNDCASVLKCTA</sequence>
<gene>
    <name evidence="2" type="ORF">DPMN_158681</name>
</gene>
<feature type="compositionally biased region" description="Low complexity" evidence="1">
    <location>
        <begin position="46"/>
        <end position="55"/>
    </location>
</feature>
<evidence type="ECO:0000256" key="1">
    <source>
        <dbReference type="SAM" id="MobiDB-lite"/>
    </source>
</evidence>
<dbReference type="EMBL" id="JAIWYP010000008">
    <property type="protein sequence ID" value="KAH3780857.1"/>
    <property type="molecule type" value="Genomic_DNA"/>
</dbReference>
<reference evidence="2" key="2">
    <citation type="submission" date="2020-11" db="EMBL/GenBank/DDBJ databases">
        <authorList>
            <person name="McCartney M.A."/>
            <person name="Auch B."/>
            <person name="Kono T."/>
            <person name="Mallez S."/>
            <person name="Becker A."/>
            <person name="Gohl D.M."/>
            <person name="Silverstein K.A.T."/>
            <person name="Koren S."/>
            <person name="Bechman K.B."/>
            <person name="Herman A."/>
            <person name="Abrahante J.E."/>
            <person name="Garbe J."/>
        </authorList>
    </citation>
    <scope>NUCLEOTIDE SEQUENCE</scope>
    <source>
        <strain evidence="2">Duluth1</strain>
        <tissue evidence="2">Whole animal</tissue>
    </source>
</reference>
<keyword evidence="3" id="KW-1185">Reference proteome</keyword>
<feature type="compositionally biased region" description="Pro residues" evidence="1">
    <location>
        <begin position="7"/>
        <end position="18"/>
    </location>
</feature>
<reference evidence="2" key="1">
    <citation type="journal article" date="2019" name="bioRxiv">
        <title>The Genome of the Zebra Mussel, Dreissena polymorpha: A Resource for Invasive Species Research.</title>
        <authorList>
            <person name="McCartney M.A."/>
            <person name="Auch B."/>
            <person name="Kono T."/>
            <person name="Mallez S."/>
            <person name="Zhang Y."/>
            <person name="Obille A."/>
            <person name="Becker A."/>
            <person name="Abrahante J.E."/>
            <person name="Garbe J."/>
            <person name="Badalamenti J.P."/>
            <person name="Herman A."/>
            <person name="Mangelson H."/>
            <person name="Liachko I."/>
            <person name="Sullivan S."/>
            <person name="Sone E.D."/>
            <person name="Koren S."/>
            <person name="Silverstein K.A.T."/>
            <person name="Beckman K.B."/>
            <person name="Gohl D.M."/>
        </authorList>
    </citation>
    <scope>NUCLEOTIDE SEQUENCE</scope>
    <source>
        <strain evidence="2">Duluth1</strain>
        <tissue evidence="2">Whole animal</tissue>
    </source>
</reference>
<proteinExistence type="predicted"/>